<proteinExistence type="predicted"/>
<keyword evidence="6" id="KW-0902">Two-component regulatory system</keyword>
<keyword evidence="10" id="KW-1185">Reference proteome</keyword>
<dbReference type="NCBIfam" id="TIGR00229">
    <property type="entry name" value="sensory_box"/>
    <property type="match status" value="1"/>
</dbReference>
<dbReference type="Pfam" id="PF02518">
    <property type="entry name" value="HATPase_c"/>
    <property type="match status" value="1"/>
</dbReference>
<dbReference type="InterPro" id="IPR036097">
    <property type="entry name" value="HisK_dim/P_sf"/>
</dbReference>
<dbReference type="SMART" id="SM00387">
    <property type="entry name" value="HATPase_c"/>
    <property type="match status" value="1"/>
</dbReference>
<organism evidence="9 10">
    <name type="scientific">Clostridium tanneri</name>
    <dbReference type="NCBI Taxonomy" id="3037988"/>
    <lineage>
        <taxon>Bacteria</taxon>
        <taxon>Bacillati</taxon>
        <taxon>Bacillota</taxon>
        <taxon>Clostridia</taxon>
        <taxon>Eubacteriales</taxon>
        <taxon>Clostridiaceae</taxon>
        <taxon>Clostridium</taxon>
    </lineage>
</organism>
<evidence type="ECO:0000313" key="10">
    <source>
        <dbReference type="Proteomes" id="UP001281656"/>
    </source>
</evidence>
<dbReference type="PROSITE" id="PS50112">
    <property type="entry name" value="PAS"/>
    <property type="match status" value="1"/>
</dbReference>
<dbReference type="EC" id="2.7.13.3" evidence="2"/>
<evidence type="ECO:0000256" key="4">
    <source>
        <dbReference type="ARBA" id="ARBA00022679"/>
    </source>
</evidence>
<dbReference type="Gene3D" id="1.10.287.130">
    <property type="match status" value="1"/>
</dbReference>
<reference evidence="9 10" key="1">
    <citation type="submission" date="2023-04" db="EMBL/GenBank/DDBJ databases">
        <title>Clostridium tannerae sp. nov., isolated from the fecal material of an alpaca.</title>
        <authorList>
            <person name="Miller S."/>
            <person name="Hendry M."/>
            <person name="King J."/>
            <person name="Sankaranarayanan K."/>
            <person name="Lawson P.A."/>
        </authorList>
    </citation>
    <scope>NUCLEOTIDE SEQUENCE [LARGE SCALE GENOMIC DNA]</scope>
    <source>
        <strain evidence="9 10">A1-XYC3</strain>
    </source>
</reference>
<dbReference type="InterPro" id="IPR003594">
    <property type="entry name" value="HATPase_dom"/>
</dbReference>
<dbReference type="SUPFAM" id="SSF55874">
    <property type="entry name" value="ATPase domain of HSP90 chaperone/DNA topoisomerase II/histidine kinase"/>
    <property type="match status" value="1"/>
</dbReference>
<evidence type="ECO:0000313" key="9">
    <source>
        <dbReference type="EMBL" id="MDW8801910.1"/>
    </source>
</evidence>
<accession>A0ABU4JUU5</accession>
<dbReference type="PROSITE" id="PS50109">
    <property type="entry name" value="HIS_KIN"/>
    <property type="match status" value="1"/>
</dbReference>
<evidence type="ECO:0000256" key="5">
    <source>
        <dbReference type="ARBA" id="ARBA00022777"/>
    </source>
</evidence>
<dbReference type="Gene3D" id="3.30.565.10">
    <property type="entry name" value="Histidine kinase-like ATPase, C-terminal domain"/>
    <property type="match status" value="1"/>
</dbReference>
<dbReference type="EMBL" id="JARUJP010000013">
    <property type="protein sequence ID" value="MDW8801910.1"/>
    <property type="molecule type" value="Genomic_DNA"/>
</dbReference>
<feature type="domain" description="PAS" evidence="8">
    <location>
        <begin position="14"/>
        <end position="50"/>
    </location>
</feature>
<evidence type="ECO:0000256" key="6">
    <source>
        <dbReference type="ARBA" id="ARBA00023012"/>
    </source>
</evidence>
<dbReference type="InterPro" id="IPR003661">
    <property type="entry name" value="HisK_dim/P_dom"/>
</dbReference>
<evidence type="ECO:0000256" key="3">
    <source>
        <dbReference type="ARBA" id="ARBA00022553"/>
    </source>
</evidence>
<dbReference type="Proteomes" id="UP001281656">
    <property type="component" value="Unassembled WGS sequence"/>
</dbReference>
<comment type="caution">
    <text evidence="9">The sequence shown here is derived from an EMBL/GenBank/DDBJ whole genome shotgun (WGS) entry which is preliminary data.</text>
</comment>
<dbReference type="RefSeq" id="WP_318798313.1">
    <property type="nucleotide sequence ID" value="NZ_JARUJP010000013.1"/>
</dbReference>
<dbReference type="PRINTS" id="PR00344">
    <property type="entry name" value="BCTRLSENSOR"/>
</dbReference>
<dbReference type="SUPFAM" id="SSF47384">
    <property type="entry name" value="Homodimeric domain of signal transducing histidine kinase"/>
    <property type="match status" value="1"/>
</dbReference>
<name>A0ABU4JUU5_9CLOT</name>
<evidence type="ECO:0000256" key="2">
    <source>
        <dbReference type="ARBA" id="ARBA00012438"/>
    </source>
</evidence>
<dbReference type="GO" id="GO:0016301">
    <property type="term" value="F:kinase activity"/>
    <property type="evidence" value="ECO:0007669"/>
    <property type="project" value="UniProtKB-KW"/>
</dbReference>
<dbReference type="Pfam" id="PF00512">
    <property type="entry name" value="HisKA"/>
    <property type="match status" value="1"/>
</dbReference>
<dbReference type="InterPro" id="IPR004358">
    <property type="entry name" value="Sig_transdc_His_kin-like_C"/>
</dbReference>
<gene>
    <name evidence="9" type="ORF">P8V03_12205</name>
</gene>
<comment type="catalytic activity">
    <reaction evidence="1">
        <text>ATP + protein L-histidine = ADP + protein N-phospho-L-histidine.</text>
        <dbReference type="EC" id="2.7.13.3"/>
    </reaction>
</comment>
<dbReference type="Gene3D" id="3.30.450.20">
    <property type="entry name" value="PAS domain"/>
    <property type="match status" value="2"/>
</dbReference>
<sequence length="534" mass="60769">MISSDYLSLPLKNQNKELEYIIENISDAILIIDKYGNYLGLNKAARDYFGPLKSINDLRKSCTLYDIEGDEIPFEDMTTSRVLLGEKITQRTLYVKKDDKITYLGISGTPIFDDNGDFLIGIICSRDISKISNYAQDIKNHRDILYNIVNSLAIPVVRLSYPELSFIEFNEKTKEYIMSIKSNDAELFEKINSKQSILEVFPYFKDDENLECIESMRKTKNVVYRNNFKVFFHDRFLYFNLIFHPILDFERNISEVLIIAIDVTAEVNQKQAVEKVLKIQKEFFSFISHEFRTPLTISLSAIQALELICGSELSETAGKYIEKIRQSSLQQLRLVNNLLDITKAESGYLNIYKRNLDIIYLSKSIIESISLYASEKNIKIEFSAASSSIITAIDDEKYERILLNLLSNAIKFTPNGKSISVSISHKEDHIYIKVSDTGVGIPNEKLSLIFDRFGQVNNSMTRGSEGTGIGLCLVKLLVNKLDGDITVESKVGEGSTFTITFPRSAIPSENQDESNYDLMNNRLTQAANIEFSCL</sequence>
<dbReference type="SUPFAM" id="SSF55785">
    <property type="entry name" value="PYP-like sensor domain (PAS domain)"/>
    <property type="match status" value="1"/>
</dbReference>
<dbReference type="InterPro" id="IPR000014">
    <property type="entry name" value="PAS"/>
</dbReference>
<dbReference type="InterPro" id="IPR005467">
    <property type="entry name" value="His_kinase_dom"/>
</dbReference>
<keyword evidence="4" id="KW-0808">Transferase</keyword>
<protein>
    <recommendedName>
        <fullName evidence="2">histidine kinase</fullName>
        <ecNumber evidence="2">2.7.13.3</ecNumber>
    </recommendedName>
</protein>
<keyword evidence="3" id="KW-0597">Phosphoprotein</keyword>
<evidence type="ECO:0000259" key="7">
    <source>
        <dbReference type="PROSITE" id="PS50109"/>
    </source>
</evidence>
<dbReference type="CDD" id="cd16922">
    <property type="entry name" value="HATPase_EvgS-ArcB-TorS-like"/>
    <property type="match status" value="1"/>
</dbReference>
<dbReference type="PANTHER" id="PTHR43047">
    <property type="entry name" value="TWO-COMPONENT HISTIDINE PROTEIN KINASE"/>
    <property type="match status" value="1"/>
</dbReference>
<evidence type="ECO:0000256" key="1">
    <source>
        <dbReference type="ARBA" id="ARBA00000085"/>
    </source>
</evidence>
<dbReference type="CDD" id="cd00082">
    <property type="entry name" value="HisKA"/>
    <property type="match status" value="1"/>
</dbReference>
<keyword evidence="5 9" id="KW-0418">Kinase</keyword>
<evidence type="ECO:0000259" key="8">
    <source>
        <dbReference type="PROSITE" id="PS50112"/>
    </source>
</evidence>
<dbReference type="SMART" id="SM00388">
    <property type="entry name" value="HisKA"/>
    <property type="match status" value="1"/>
</dbReference>
<feature type="domain" description="Histidine kinase" evidence="7">
    <location>
        <begin position="286"/>
        <end position="505"/>
    </location>
</feature>
<dbReference type="Pfam" id="PF13426">
    <property type="entry name" value="PAS_9"/>
    <property type="match status" value="1"/>
</dbReference>
<dbReference type="PANTHER" id="PTHR43047:SF72">
    <property type="entry name" value="OSMOSENSING HISTIDINE PROTEIN KINASE SLN1"/>
    <property type="match status" value="1"/>
</dbReference>
<dbReference type="InterPro" id="IPR035965">
    <property type="entry name" value="PAS-like_dom_sf"/>
</dbReference>
<dbReference type="InterPro" id="IPR036890">
    <property type="entry name" value="HATPase_C_sf"/>
</dbReference>